<evidence type="ECO:0000256" key="1">
    <source>
        <dbReference type="ARBA" id="ARBA00023002"/>
    </source>
</evidence>
<gene>
    <name evidence="4" type="ORF">NYR54_07605</name>
</gene>
<sequence length="383" mass="41293">MARKLGVGVIGCGNISAAYMRLAPHFRGIEMRACADVNPDAAKARAEEFGLRQESVDGLLAADDIDIVVNLTIPAAHYEISKRGIDAGKHVYSEKPFVLSVEEGKALAALAKEKGVRLGSAPDTFLGGAHQLARHLIDSGAIGKVVSGTCHVMSHGMEHWHPNPDFFFKPGAGPVLDVGPYYVTNLIQLVGPVKRVCALASTPTKERTILSEPRRGQKIIVETPTTIHAVMEFENGAVITLGASWDVWHHRHGNMELYGETGSLHVPDPNFFGGEVILTREAEIADLPRWEHPLSVTNQEGRDGKGLANYRTAGLADMALAILEGRPHRCSLEMSLHAVDVMTSILKSAETGSFVELTTTCERPSPLDVEAARGLLAEEKVPA</sequence>
<dbReference type="InterPro" id="IPR036291">
    <property type="entry name" value="NAD(P)-bd_dom_sf"/>
</dbReference>
<dbReference type="RefSeq" id="WP_261515018.1">
    <property type="nucleotide sequence ID" value="NZ_JAODNV010000008.1"/>
</dbReference>
<dbReference type="InterPro" id="IPR050463">
    <property type="entry name" value="Gfo/Idh/MocA_oxidrdct_glycsds"/>
</dbReference>
<accession>A0A9X2X817</accession>
<dbReference type="GO" id="GO:0016491">
    <property type="term" value="F:oxidoreductase activity"/>
    <property type="evidence" value="ECO:0007669"/>
    <property type="project" value="UniProtKB-KW"/>
</dbReference>
<dbReference type="Gene3D" id="3.40.50.720">
    <property type="entry name" value="NAD(P)-binding Rossmann-like Domain"/>
    <property type="match status" value="1"/>
</dbReference>
<evidence type="ECO:0000259" key="3">
    <source>
        <dbReference type="Pfam" id="PF22725"/>
    </source>
</evidence>
<dbReference type="SUPFAM" id="SSF51735">
    <property type="entry name" value="NAD(P)-binding Rossmann-fold domains"/>
    <property type="match status" value="1"/>
</dbReference>
<dbReference type="PANTHER" id="PTHR43818">
    <property type="entry name" value="BCDNA.GH03377"/>
    <property type="match status" value="1"/>
</dbReference>
<keyword evidence="1" id="KW-0560">Oxidoreductase</keyword>
<evidence type="ECO:0000259" key="2">
    <source>
        <dbReference type="Pfam" id="PF01408"/>
    </source>
</evidence>
<dbReference type="SUPFAM" id="SSF55347">
    <property type="entry name" value="Glyceraldehyde-3-phosphate dehydrogenase-like, C-terminal domain"/>
    <property type="match status" value="1"/>
</dbReference>
<dbReference type="GO" id="GO:0000166">
    <property type="term" value="F:nucleotide binding"/>
    <property type="evidence" value="ECO:0007669"/>
    <property type="project" value="InterPro"/>
</dbReference>
<evidence type="ECO:0000313" key="4">
    <source>
        <dbReference type="EMBL" id="MCT8990159.1"/>
    </source>
</evidence>
<dbReference type="EMBL" id="JAODNV010000008">
    <property type="protein sequence ID" value="MCT8990159.1"/>
    <property type="molecule type" value="Genomic_DNA"/>
</dbReference>
<dbReference type="InterPro" id="IPR055170">
    <property type="entry name" value="GFO_IDH_MocA-like_dom"/>
</dbReference>
<dbReference type="InterPro" id="IPR000683">
    <property type="entry name" value="Gfo/Idh/MocA-like_OxRdtase_N"/>
</dbReference>
<keyword evidence="5" id="KW-1185">Reference proteome</keyword>
<dbReference type="Pfam" id="PF22725">
    <property type="entry name" value="GFO_IDH_MocA_C3"/>
    <property type="match status" value="1"/>
</dbReference>
<dbReference type="Pfam" id="PF01408">
    <property type="entry name" value="GFO_IDH_MocA"/>
    <property type="match status" value="1"/>
</dbReference>
<organism evidence="4 5">
    <name type="scientific">Chelativorans petroleitrophicus</name>
    <dbReference type="NCBI Taxonomy" id="2975484"/>
    <lineage>
        <taxon>Bacteria</taxon>
        <taxon>Pseudomonadati</taxon>
        <taxon>Pseudomonadota</taxon>
        <taxon>Alphaproteobacteria</taxon>
        <taxon>Hyphomicrobiales</taxon>
        <taxon>Phyllobacteriaceae</taxon>
        <taxon>Chelativorans</taxon>
    </lineage>
</organism>
<comment type="caution">
    <text evidence="4">The sequence shown here is derived from an EMBL/GenBank/DDBJ whole genome shotgun (WGS) entry which is preliminary data.</text>
</comment>
<name>A0A9X2X817_9HYPH</name>
<proteinExistence type="predicted"/>
<reference evidence="4" key="1">
    <citation type="submission" date="2022-08" db="EMBL/GenBank/DDBJ databases">
        <title>Chelativorans sichuanense sp. nov., a paraffin oil-degrading bacterium isolated from a mixture of oil-based drill cuttings and paddy soil.</title>
        <authorList>
            <person name="Yu J."/>
            <person name="Liu H."/>
            <person name="Chen Q."/>
        </authorList>
    </citation>
    <scope>NUCLEOTIDE SEQUENCE</scope>
    <source>
        <strain evidence="4">SCAU 2101</strain>
    </source>
</reference>
<feature type="domain" description="Gfo/Idh/MocA-like oxidoreductase N-terminal" evidence="2">
    <location>
        <begin position="6"/>
        <end position="119"/>
    </location>
</feature>
<feature type="domain" description="GFO/IDH/MocA-like oxidoreductase" evidence="3">
    <location>
        <begin position="130"/>
        <end position="264"/>
    </location>
</feature>
<dbReference type="Proteomes" id="UP001149009">
    <property type="component" value="Unassembled WGS sequence"/>
</dbReference>
<evidence type="ECO:0000313" key="5">
    <source>
        <dbReference type="Proteomes" id="UP001149009"/>
    </source>
</evidence>
<dbReference type="Gene3D" id="3.30.360.10">
    <property type="entry name" value="Dihydrodipicolinate Reductase, domain 2"/>
    <property type="match status" value="1"/>
</dbReference>
<dbReference type="PANTHER" id="PTHR43818:SF11">
    <property type="entry name" value="BCDNA.GH03377"/>
    <property type="match status" value="1"/>
</dbReference>
<dbReference type="AlphaFoldDB" id="A0A9X2X817"/>
<protein>
    <submittedName>
        <fullName evidence="4">Gfo/Idh/MocA family oxidoreductase</fullName>
    </submittedName>
</protein>